<dbReference type="NCBIfam" id="NF041255">
    <property type="entry name" value="mycofact_MftM"/>
    <property type="match status" value="1"/>
</dbReference>
<evidence type="ECO:0000259" key="1">
    <source>
        <dbReference type="Pfam" id="PF08241"/>
    </source>
</evidence>
<dbReference type="Proteomes" id="UP000033772">
    <property type="component" value="Unassembled WGS sequence"/>
</dbReference>
<feature type="domain" description="Methyltransferase type 11" evidence="1">
    <location>
        <begin position="161"/>
        <end position="253"/>
    </location>
</feature>
<keyword evidence="3" id="KW-1185">Reference proteome</keyword>
<comment type="caution">
    <text evidence="2">The sequence shown here is derived from an EMBL/GenBank/DDBJ whole genome shotgun (WGS) entry which is preliminary data.</text>
</comment>
<dbReference type="RefSeq" id="WP_045548128.1">
    <property type="nucleotide sequence ID" value="NZ_JZDQ02000027.1"/>
</dbReference>
<protein>
    <recommendedName>
        <fullName evidence="1">Methyltransferase type 11 domain-containing protein</fullName>
    </recommendedName>
</protein>
<dbReference type="OrthoDB" id="3571292at2"/>
<dbReference type="Gene3D" id="3.40.50.150">
    <property type="entry name" value="Vaccinia Virus protein VP39"/>
    <property type="match status" value="1"/>
</dbReference>
<gene>
    <name evidence="2" type="ORF">UG56_018860</name>
</gene>
<reference evidence="2" key="1">
    <citation type="submission" date="2016-10" db="EMBL/GenBank/DDBJ databases">
        <title>Draft Genome Sequence of Nocardioides luteus Strain BAFB, an Alkane-Degrading Bacterium Isolated from JP-7 Polluted Soil.</title>
        <authorList>
            <person name="Brown L."/>
            <person name="Ruiz O.N."/>
            <person name="Gunasekera T."/>
        </authorList>
    </citation>
    <scope>NUCLEOTIDE SEQUENCE [LARGE SCALE GENOMIC DNA]</scope>
    <source>
        <strain evidence="2">BAFB</strain>
    </source>
</reference>
<dbReference type="CDD" id="cd02440">
    <property type="entry name" value="AdoMet_MTases"/>
    <property type="match status" value="1"/>
</dbReference>
<evidence type="ECO:0000313" key="3">
    <source>
        <dbReference type="Proteomes" id="UP000033772"/>
    </source>
</evidence>
<sequence>MTIPPGELAVIDALRAGPEAGVYRDEVVSVRAWQGPRPRRHLGTIRTRHFDVHREGHQVHLVHCLREDQIDDDLSGLLAEELFQPGWLRGPDLFERLFTGVVVSSAPDPEQAWAAFYRNTLRHVEQALHRPGQAAVAHGTIAEYAPVYRFVEQQLAAGSVLEVGCCFGFLSLRLASAGRDVTASDLSAGTVTLLSAAASRLEVPLATRAADATRLPWADGAADNVLLIHLLEHIEPGLGDRAVAEAIRVARRRVVIAVPLEDEPDETWGHVRTVSLDDLAAWGEASGHPYRVVEHHGGWLVIDTDR</sequence>
<dbReference type="STRING" id="1844.UG56_018860"/>
<dbReference type="GO" id="GO:0008757">
    <property type="term" value="F:S-adenosylmethionine-dependent methyltransferase activity"/>
    <property type="evidence" value="ECO:0007669"/>
    <property type="project" value="InterPro"/>
</dbReference>
<dbReference type="Pfam" id="PF08241">
    <property type="entry name" value="Methyltransf_11"/>
    <property type="match status" value="1"/>
</dbReference>
<proteinExistence type="predicted"/>
<evidence type="ECO:0000313" key="2">
    <source>
        <dbReference type="EMBL" id="OIJ25291.1"/>
    </source>
</evidence>
<dbReference type="InterPro" id="IPR029063">
    <property type="entry name" value="SAM-dependent_MTases_sf"/>
</dbReference>
<dbReference type="SUPFAM" id="SSF53335">
    <property type="entry name" value="S-adenosyl-L-methionine-dependent methyltransferases"/>
    <property type="match status" value="1"/>
</dbReference>
<dbReference type="AlphaFoldDB" id="A0A1J4N178"/>
<name>A0A1J4N178_9ACTN</name>
<accession>A0A1J4N178</accession>
<dbReference type="InterPro" id="IPR013216">
    <property type="entry name" value="Methyltransf_11"/>
</dbReference>
<dbReference type="EMBL" id="JZDQ02000027">
    <property type="protein sequence ID" value="OIJ25291.1"/>
    <property type="molecule type" value="Genomic_DNA"/>
</dbReference>
<organism evidence="2 3">
    <name type="scientific">Nocardioides luteus</name>
    <dbReference type="NCBI Taxonomy" id="1844"/>
    <lineage>
        <taxon>Bacteria</taxon>
        <taxon>Bacillati</taxon>
        <taxon>Actinomycetota</taxon>
        <taxon>Actinomycetes</taxon>
        <taxon>Propionibacteriales</taxon>
        <taxon>Nocardioidaceae</taxon>
        <taxon>Nocardioides</taxon>
    </lineage>
</organism>